<dbReference type="EMBL" id="FLMQ01000056">
    <property type="protein sequence ID" value="SBP89068.1"/>
    <property type="molecule type" value="Genomic_DNA"/>
</dbReference>
<dbReference type="Proteomes" id="UP000214566">
    <property type="component" value="Unassembled WGS sequence"/>
</dbReference>
<gene>
    <name evidence="1" type="ORF">THIARS_70688</name>
</gene>
<keyword evidence="2" id="KW-1185">Reference proteome</keyword>
<reference evidence="1 2" key="1">
    <citation type="submission" date="2016-06" db="EMBL/GenBank/DDBJ databases">
        <authorList>
            <person name="Kjaerup R.B."/>
            <person name="Dalgaard T.S."/>
            <person name="Juul-Madsen H.R."/>
        </authorList>
    </citation>
    <scope>NUCLEOTIDE SEQUENCE [LARGE SCALE GENOMIC DNA]</scope>
    <source>
        <strain evidence="1 2">DSM 16361</strain>
    </source>
</reference>
<proteinExistence type="predicted"/>
<protein>
    <submittedName>
        <fullName evidence="1">Uncharacterized protein</fullName>
    </submittedName>
</protein>
<sequence length="122" mass="13871">MSMSQTEIALKREIEAGFRVIEQYGYTDNRVISIDLAIVRTAEVCVVRNGGHPEDRRQGWDLMEIESREQADLDFAVERAQAKFWKLRSCENGRALLYKPSCAKEAWDEDGEAAFASLIEGL</sequence>
<accession>A0A238D6U7</accession>
<name>A0A238D6U7_THIDL</name>
<organism evidence="1 2">
    <name type="scientific">Thiomonas delicata</name>
    <name type="common">Thiomonas cuprina</name>
    <dbReference type="NCBI Taxonomy" id="364030"/>
    <lineage>
        <taxon>Bacteria</taxon>
        <taxon>Pseudomonadati</taxon>
        <taxon>Pseudomonadota</taxon>
        <taxon>Betaproteobacteria</taxon>
        <taxon>Burkholderiales</taxon>
        <taxon>Thiomonas</taxon>
    </lineage>
</organism>
<evidence type="ECO:0000313" key="2">
    <source>
        <dbReference type="Proteomes" id="UP000214566"/>
    </source>
</evidence>
<evidence type="ECO:0000313" key="1">
    <source>
        <dbReference type="EMBL" id="SBP89068.1"/>
    </source>
</evidence>
<dbReference type="AlphaFoldDB" id="A0A238D6U7"/>